<feature type="compositionally biased region" description="Low complexity" evidence="1">
    <location>
        <begin position="840"/>
        <end position="873"/>
    </location>
</feature>
<keyword evidence="4" id="KW-1185">Reference proteome</keyword>
<feature type="compositionally biased region" description="Low complexity" evidence="1">
    <location>
        <begin position="881"/>
        <end position="892"/>
    </location>
</feature>
<dbReference type="EMBL" id="CYKH01001678">
    <property type="protein sequence ID" value="CUG88848.1"/>
    <property type="molecule type" value="Genomic_DNA"/>
</dbReference>
<evidence type="ECO:0000259" key="2">
    <source>
        <dbReference type="PROSITE" id="PS50011"/>
    </source>
</evidence>
<accession>A0A0S4JFB8</accession>
<reference evidence="4" key="1">
    <citation type="submission" date="2015-09" db="EMBL/GenBank/DDBJ databases">
        <authorList>
            <consortium name="Pathogen Informatics"/>
        </authorList>
    </citation>
    <scope>NUCLEOTIDE SEQUENCE [LARGE SCALE GENOMIC DNA]</scope>
    <source>
        <strain evidence="4">Lake Konstanz</strain>
    </source>
</reference>
<feature type="domain" description="Protein kinase" evidence="2">
    <location>
        <begin position="167"/>
        <end position="418"/>
    </location>
</feature>
<dbReference type="InterPro" id="IPR000719">
    <property type="entry name" value="Prot_kinase_dom"/>
</dbReference>
<dbReference type="InterPro" id="IPR050588">
    <property type="entry name" value="WNK_Ser-Thr_kinase"/>
</dbReference>
<evidence type="ECO:0000313" key="4">
    <source>
        <dbReference type="Proteomes" id="UP000051952"/>
    </source>
</evidence>
<dbReference type="PANTHER" id="PTHR13902">
    <property type="entry name" value="SERINE/THREONINE-PROTEIN KINASE WNK WITH NO LYSINE -RELATED"/>
    <property type="match status" value="1"/>
</dbReference>
<dbReference type="Proteomes" id="UP000051952">
    <property type="component" value="Unassembled WGS sequence"/>
</dbReference>
<feature type="compositionally biased region" description="Polar residues" evidence="1">
    <location>
        <begin position="916"/>
        <end position="944"/>
    </location>
</feature>
<dbReference type="Gene3D" id="3.30.200.20">
    <property type="entry name" value="Phosphorylase Kinase, domain 1"/>
    <property type="match status" value="1"/>
</dbReference>
<evidence type="ECO:0000313" key="3">
    <source>
        <dbReference type="EMBL" id="CUG88848.1"/>
    </source>
</evidence>
<feature type="region of interest" description="Disordered" evidence="1">
    <location>
        <begin position="1083"/>
        <end position="1155"/>
    </location>
</feature>
<feature type="compositionally biased region" description="Basic and acidic residues" evidence="1">
    <location>
        <begin position="77"/>
        <end position="86"/>
    </location>
</feature>
<proteinExistence type="predicted"/>
<feature type="region of interest" description="Disordered" evidence="1">
    <location>
        <begin position="1"/>
        <end position="159"/>
    </location>
</feature>
<organism evidence="3 4">
    <name type="scientific">Bodo saltans</name>
    <name type="common">Flagellated protozoan</name>
    <dbReference type="NCBI Taxonomy" id="75058"/>
    <lineage>
        <taxon>Eukaryota</taxon>
        <taxon>Discoba</taxon>
        <taxon>Euglenozoa</taxon>
        <taxon>Kinetoplastea</taxon>
        <taxon>Metakinetoplastina</taxon>
        <taxon>Eubodonida</taxon>
        <taxon>Bodonidae</taxon>
        <taxon>Bodo</taxon>
    </lineage>
</organism>
<dbReference type="GO" id="GO:0005524">
    <property type="term" value="F:ATP binding"/>
    <property type="evidence" value="ECO:0007669"/>
    <property type="project" value="InterPro"/>
</dbReference>
<feature type="compositionally biased region" description="Basic and acidic residues" evidence="1">
    <location>
        <begin position="1110"/>
        <end position="1121"/>
    </location>
</feature>
<dbReference type="SUPFAM" id="SSF56112">
    <property type="entry name" value="Protein kinase-like (PK-like)"/>
    <property type="match status" value="1"/>
</dbReference>
<keyword evidence="3" id="KW-0808">Transferase</keyword>
<dbReference type="Pfam" id="PF00069">
    <property type="entry name" value="Pkinase"/>
    <property type="match status" value="1"/>
</dbReference>
<dbReference type="InterPro" id="IPR008271">
    <property type="entry name" value="Ser/Thr_kinase_AS"/>
</dbReference>
<dbReference type="GO" id="GO:0004672">
    <property type="term" value="F:protein kinase activity"/>
    <property type="evidence" value="ECO:0007669"/>
    <property type="project" value="InterPro"/>
</dbReference>
<dbReference type="AlphaFoldDB" id="A0A0S4JFB8"/>
<protein>
    <submittedName>
        <fullName evidence="3">Protein kinase, putative</fullName>
    </submittedName>
</protein>
<dbReference type="OrthoDB" id="4062651at2759"/>
<dbReference type="VEuPathDB" id="TriTrypDB:BSAL_17585"/>
<feature type="compositionally biased region" description="Low complexity" evidence="1">
    <location>
        <begin position="958"/>
        <end position="992"/>
    </location>
</feature>
<dbReference type="SMART" id="SM00220">
    <property type="entry name" value="S_TKc"/>
    <property type="match status" value="1"/>
</dbReference>
<gene>
    <name evidence="3" type="ORF">BSAL_17585</name>
</gene>
<feature type="compositionally biased region" description="Low complexity" evidence="1">
    <location>
        <begin position="771"/>
        <end position="789"/>
    </location>
</feature>
<evidence type="ECO:0000256" key="1">
    <source>
        <dbReference type="SAM" id="MobiDB-lite"/>
    </source>
</evidence>
<dbReference type="PROSITE" id="PS00108">
    <property type="entry name" value="PROTEIN_KINASE_ST"/>
    <property type="match status" value="1"/>
</dbReference>
<name>A0A0S4JFB8_BODSA</name>
<feature type="compositionally biased region" description="Polar residues" evidence="1">
    <location>
        <begin position="59"/>
        <end position="76"/>
    </location>
</feature>
<feature type="compositionally biased region" description="Low complexity" evidence="1">
    <location>
        <begin position="49"/>
        <end position="58"/>
    </location>
</feature>
<dbReference type="PROSITE" id="PS50011">
    <property type="entry name" value="PROTEIN_KINASE_DOM"/>
    <property type="match status" value="1"/>
</dbReference>
<feature type="region of interest" description="Disordered" evidence="1">
    <location>
        <begin position="913"/>
        <end position="992"/>
    </location>
</feature>
<keyword evidence="3" id="KW-0418">Kinase</keyword>
<feature type="compositionally biased region" description="Low complexity" evidence="1">
    <location>
        <begin position="141"/>
        <end position="152"/>
    </location>
</feature>
<feature type="region of interest" description="Disordered" evidence="1">
    <location>
        <begin position="765"/>
        <end position="799"/>
    </location>
</feature>
<feature type="region of interest" description="Disordered" evidence="1">
    <location>
        <begin position="466"/>
        <end position="510"/>
    </location>
</feature>
<feature type="compositionally biased region" description="Low complexity" evidence="1">
    <location>
        <begin position="1"/>
        <end position="15"/>
    </location>
</feature>
<feature type="region of interest" description="Disordered" evidence="1">
    <location>
        <begin position="840"/>
        <end position="895"/>
    </location>
</feature>
<sequence>MDNNAVVSPSTSPTSKSLDVSYATSARDESKSSSPLPQPLHSDDVLREAAVPSSSSASHETSPNHPTTNITNNKNTDVNDGRHEGSSRLLTAQDASSNNKPRRLKSAVELRPSADKQPAAARHASFSVVNHHHKNSDDDNPQPNSGSSSSSIRPPPPQLIICPKNRYVRQARIGRGAYKEVFRAMDEEEGIEVAWSEIDFSQCMSKSKVLQEVELLKRLDHPNIIGCFSSWEDPQRRCVVFVSELMTSGTLSEFIGQQSRKRLKRHAIERYGAQILRGLEHLHAHDVIHRDLKCHNVFINGSKGEVKIGDLGVSIASRQATSVIGTPEYMAPEMFSEHYTNAVDVWSFGLCLLEMSTGNRPYVECSNIGQIYMKVSSGVLPCLDGVEDDEVRSVITTCLAFQAANRPTAGQLLEHALFASQKPLQISSNLAALQTSSCLPLQQPSSQLLQRRGSDAEEGCGGLAATISTLPEEPGSEGETKDDLSDGSVGVAGAEAKSPSSGPGIENDSIAAGSSAPGLPFLLPPAKPHEFSISDRLQLLEWLRLAPAPVAGEILQFALRRLWIDAMDLENISHTSNPVSRANSMVAAGIAGSWGNNLFQQAQPLPLSLPQQQHIHAQQQQSFSSRASSASGVAAVAASGAQTTAASVTTSDTAVALASKGMNRDRSSPLMTSTAFPATSFRGGDSNSLDTPQQQQQQTISNMTTVTNQHAQESHVMMSKELFQGGSNSVAPPLMATTPAGSSSVVNGGGLGVVDFLHASSSPLPPIPTMLSPQQQSSLPLQQISSQPGSPHPVRPVAANHDVPSANLLLFIDNDEQHQQQSLTTEYLVSPSSLHSTTITTKNSYNNTNNNINYNNTSALQSPSSAASRAAGRPPLPPPASFSSLSPSMTASDGPVFSSSTVPILSGLSIPPPLLQTATTPGNGSRSLSNSTNNAAVTFPQTPSGAGGVPPQISFETSSASHSSSSHQPLSSPSSLSTTLNNIDANNSNNVAAEADRRKKAAAESVQKLMAQFQMFSGPPTSAGSSNPNIHGTMTTGPPHQGGASPLASDTSVVVSNNNQQNVVVRSITPPGVAATKQFTTAQQGGSFGDDTSLAGVASNSVDSLFGSPPREERTHDDSAKEPPPSLTAVLINDTPTTLHHQPLPLQDARPSFDDITTAMSQASSFSVPQFGE</sequence>
<feature type="compositionally biased region" description="Polar residues" evidence="1">
    <location>
        <begin position="88"/>
        <end position="99"/>
    </location>
</feature>
<dbReference type="InterPro" id="IPR011009">
    <property type="entry name" value="Kinase-like_dom_sf"/>
</dbReference>
<dbReference type="Gene3D" id="1.10.510.10">
    <property type="entry name" value="Transferase(Phosphotransferase) domain 1"/>
    <property type="match status" value="1"/>
</dbReference>